<reference evidence="2 3" key="1">
    <citation type="submission" date="2018-06" db="EMBL/GenBank/DDBJ databases">
        <title>Genomic Encyclopedia of Type Strains, Phase I: the one thousand microbial genomes (KMG-I) project.</title>
        <authorList>
            <person name="Kyrpides N."/>
        </authorList>
    </citation>
    <scope>NUCLEOTIDE SEQUENCE [LARGE SCALE GENOMIC DNA]</scope>
    <source>
        <strain evidence="2 3">DSM 19573</strain>
    </source>
</reference>
<dbReference type="AlphaFoldDB" id="A0A318XHC2"/>
<name>A0A318XHC2_9FIRM</name>
<comment type="caution">
    <text evidence="2">The sequence shown here is derived from an EMBL/GenBank/DDBJ whole genome shotgun (WGS) entry which is preliminary data.</text>
</comment>
<evidence type="ECO:0000313" key="2">
    <source>
        <dbReference type="EMBL" id="PYG84261.1"/>
    </source>
</evidence>
<protein>
    <recommendedName>
        <fullName evidence="4">DUF5710 domain-containing protein</fullName>
    </recommendedName>
</protein>
<sequence length="381" mass="44213">MSLLVDIPFSLNNEAKAHGAKWSPEFNKWYFPTSKTYYPKYDKWILNSIGNVIICDYFYIIKTKKQCYNCSMETEVIALGIENFYPLDGKYLYKSGEIHISPIKKNSLPDEIMDIIEECFSSLKPYSEFPYSNYCQYCDARMGNYYLFNSSDTPFFISSYSEFINLELIKIHLKHDFVSNVDIKHTHIDNYFKLFDIKHNCNLIELFPYAPKQNTYPQEKYSGNHKASLTKKIFIFFIAIFILSGLQSCMGYIKILIDNSSKNADYTSASFYSVNTPLDRLLVLSFKIGEHPGARGTYIEVKDGKKVIISEVYSKGSRLEFYNDKSLIVTNSDSSQKTFILNNDTIDLEVANSFTQIFHGEKSVKGLHKFKYNYTKNEILK</sequence>
<dbReference type="EMBL" id="QKMR01000037">
    <property type="protein sequence ID" value="PYG84261.1"/>
    <property type="molecule type" value="Genomic_DNA"/>
</dbReference>
<accession>A0A318XHC2</accession>
<dbReference type="Proteomes" id="UP000248132">
    <property type="component" value="Unassembled WGS sequence"/>
</dbReference>
<proteinExistence type="predicted"/>
<dbReference type="OrthoDB" id="9792687at2"/>
<feature type="transmembrane region" description="Helical" evidence="1">
    <location>
        <begin position="233"/>
        <end position="253"/>
    </location>
</feature>
<evidence type="ECO:0000256" key="1">
    <source>
        <dbReference type="SAM" id="Phobius"/>
    </source>
</evidence>
<keyword evidence="1" id="KW-0472">Membrane</keyword>
<keyword evidence="3" id="KW-1185">Reference proteome</keyword>
<dbReference type="RefSeq" id="WP_110463640.1">
    <property type="nucleotide sequence ID" value="NZ_QKMR01000037.1"/>
</dbReference>
<keyword evidence="1" id="KW-0812">Transmembrane</keyword>
<feature type="transmembrane region" description="Helical" evidence="1">
    <location>
        <begin position="44"/>
        <end position="61"/>
    </location>
</feature>
<gene>
    <name evidence="2" type="ORF">LY28_03713</name>
</gene>
<organism evidence="2 3">
    <name type="scientific">Ruminiclostridium sufflavum DSM 19573</name>
    <dbReference type="NCBI Taxonomy" id="1121337"/>
    <lineage>
        <taxon>Bacteria</taxon>
        <taxon>Bacillati</taxon>
        <taxon>Bacillota</taxon>
        <taxon>Clostridia</taxon>
        <taxon>Eubacteriales</taxon>
        <taxon>Oscillospiraceae</taxon>
        <taxon>Ruminiclostridium</taxon>
    </lineage>
</organism>
<evidence type="ECO:0008006" key="4">
    <source>
        <dbReference type="Google" id="ProtNLM"/>
    </source>
</evidence>
<evidence type="ECO:0000313" key="3">
    <source>
        <dbReference type="Proteomes" id="UP000248132"/>
    </source>
</evidence>
<keyword evidence="1" id="KW-1133">Transmembrane helix</keyword>